<dbReference type="Gene3D" id="3.40.50.1820">
    <property type="entry name" value="alpha/beta hydrolase"/>
    <property type="match status" value="1"/>
</dbReference>
<dbReference type="AlphaFoldDB" id="A0A8H3IL92"/>
<evidence type="ECO:0000259" key="2">
    <source>
        <dbReference type="Pfam" id="PF20434"/>
    </source>
</evidence>
<feature type="domain" description="BD-FAE-like" evidence="2">
    <location>
        <begin position="53"/>
        <end position="158"/>
    </location>
</feature>
<dbReference type="InterPro" id="IPR029058">
    <property type="entry name" value="AB_hydrolase_fold"/>
</dbReference>
<reference evidence="3" key="1">
    <citation type="submission" date="2021-03" db="EMBL/GenBank/DDBJ databases">
        <authorList>
            <person name="Tagirdzhanova G."/>
        </authorList>
    </citation>
    <scope>NUCLEOTIDE SEQUENCE</scope>
</reference>
<dbReference type="Proteomes" id="UP000664169">
    <property type="component" value="Unassembled WGS sequence"/>
</dbReference>
<dbReference type="GO" id="GO:0016787">
    <property type="term" value="F:hydrolase activity"/>
    <property type="evidence" value="ECO:0007669"/>
    <property type="project" value="UniProtKB-KW"/>
</dbReference>
<evidence type="ECO:0000256" key="1">
    <source>
        <dbReference type="ARBA" id="ARBA00022801"/>
    </source>
</evidence>
<dbReference type="PANTHER" id="PTHR48081:SF33">
    <property type="entry name" value="KYNURENINE FORMAMIDASE"/>
    <property type="match status" value="1"/>
</dbReference>
<comment type="caution">
    <text evidence="3">The sequence shown here is derived from an EMBL/GenBank/DDBJ whole genome shotgun (WGS) entry which is preliminary data.</text>
</comment>
<proteinExistence type="predicted"/>
<accession>A0A8H3IL92</accession>
<protein>
    <recommendedName>
        <fullName evidence="2">BD-FAE-like domain-containing protein</fullName>
    </recommendedName>
</protein>
<dbReference type="InterPro" id="IPR050300">
    <property type="entry name" value="GDXG_lipolytic_enzyme"/>
</dbReference>
<evidence type="ECO:0000313" key="4">
    <source>
        <dbReference type="Proteomes" id="UP000664169"/>
    </source>
</evidence>
<dbReference type="InterPro" id="IPR049492">
    <property type="entry name" value="BD-FAE-like_dom"/>
</dbReference>
<keyword evidence="1" id="KW-0378">Hydrolase</keyword>
<name>A0A8H3IL92_9LECA</name>
<sequence length="262" mass="28274">MSDYEVAYRGLEITGLDVYQRYAEDITAGRAQELMSEMNADVPLGGSSMEYGRREEAPLVVYIHGGSWQIGTHLDSIGSAKVQYLTEKGYAFTTVNFTLFPKATVKEQVQEIAGSVGFLVKNAARLGFDPARIILMGHSSGAHVATLLGTDSSYLEKEGLDLDIIAAVIALDGSNYNALGDLIDSPGSVANNMLHALGKDPMVLKDMSPTCHASKPNAKAFLFLHVQRHGGVRQAVELVTILKAIGTKADFHVFKGLSLRVM</sequence>
<organism evidence="3 4">
    <name type="scientific">Gomphillus americanus</name>
    <dbReference type="NCBI Taxonomy" id="1940652"/>
    <lineage>
        <taxon>Eukaryota</taxon>
        <taxon>Fungi</taxon>
        <taxon>Dikarya</taxon>
        <taxon>Ascomycota</taxon>
        <taxon>Pezizomycotina</taxon>
        <taxon>Lecanoromycetes</taxon>
        <taxon>OSLEUM clade</taxon>
        <taxon>Ostropomycetidae</taxon>
        <taxon>Ostropales</taxon>
        <taxon>Graphidaceae</taxon>
        <taxon>Gomphilloideae</taxon>
        <taxon>Gomphillus</taxon>
    </lineage>
</organism>
<keyword evidence="4" id="KW-1185">Reference proteome</keyword>
<dbReference type="Pfam" id="PF20434">
    <property type="entry name" value="BD-FAE"/>
    <property type="match status" value="1"/>
</dbReference>
<gene>
    <name evidence="3" type="ORF">GOMPHAMPRED_002734</name>
</gene>
<dbReference type="PANTHER" id="PTHR48081">
    <property type="entry name" value="AB HYDROLASE SUPERFAMILY PROTEIN C4A8.06C"/>
    <property type="match status" value="1"/>
</dbReference>
<dbReference type="SUPFAM" id="SSF53474">
    <property type="entry name" value="alpha/beta-Hydrolases"/>
    <property type="match status" value="1"/>
</dbReference>
<dbReference type="OrthoDB" id="433474at2759"/>
<evidence type="ECO:0000313" key="3">
    <source>
        <dbReference type="EMBL" id="CAF9923093.1"/>
    </source>
</evidence>
<dbReference type="EMBL" id="CAJPDQ010000019">
    <property type="protein sequence ID" value="CAF9923093.1"/>
    <property type="molecule type" value="Genomic_DNA"/>
</dbReference>